<keyword evidence="8" id="KW-1185">Reference proteome</keyword>
<dbReference type="GO" id="GO:0022857">
    <property type="term" value="F:transmembrane transporter activity"/>
    <property type="evidence" value="ECO:0007669"/>
    <property type="project" value="InterPro"/>
</dbReference>
<reference evidence="7" key="1">
    <citation type="journal article" date="2022" name="New Phytol.">
        <title>Evolutionary transition to the ectomycorrhizal habit in the genomes of a hyperdiverse lineage of mushroom-forming fungi.</title>
        <authorList>
            <person name="Looney B."/>
            <person name="Miyauchi S."/>
            <person name="Morin E."/>
            <person name="Drula E."/>
            <person name="Courty P.E."/>
            <person name="Kohler A."/>
            <person name="Kuo A."/>
            <person name="LaButti K."/>
            <person name="Pangilinan J."/>
            <person name="Lipzen A."/>
            <person name="Riley R."/>
            <person name="Andreopoulos W."/>
            <person name="He G."/>
            <person name="Johnson J."/>
            <person name="Nolan M."/>
            <person name="Tritt A."/>
            <person name="Barry K.W."/>
            <person name="Grigoriev I.V."/>
            <person name="Nagy L.G."/>
            <person name="Hibbett D."/>
            <person name="Henrissat B."/>
            <person name="Matheny P.B."/>
            <person name="Labbe J."/>
            <person name="Martin F.M."/>
        </authorList>
    </citation>
    <scope>NUCLEOTIDE SEQUENCE</scope>
    <source>
        <strain evidence="7">BPL690</strain>
    </source>
</reference>
<feature type="transmembrane region" description="Helical" evidence="6">
    <location>
        <begin position="329"/>
        <end position="348"/>
    </location>
</feature>
<keyword evidence="2" id="KW-0813">Transport</keyword>
<protein>
    <submittedName>
        <fullName evidence="7">Major facilitator superfamily domain-containing protein</fullName>
    </submittedName>
</protein>
<dbReference type="FunFam" id="1.20.1250.20:FF:000013">
    <property type="entry name" value="MFS general substrate transporter"/>
    <property type="match status" value="1"/>
</dbReference>
<sequence length="476" mass="51873">MPLDEKRDLKVNDVAYESGSIQSEVKLDGPVSLEERRLVRKLDRRILPIACLILDRSNLGNARLQGLAKDVLGGDPTGKRFDWTNSVFFFSYVLCQIPATILAKLLPPRLWLGCAAIGWGICSTLMSTSYNQAGLMAARIGLGVFEAGFGPGIPLYFSRTRIAPCLLVWFAAVAGAFGGLLAFGIQHVHVGIANWRLLFIIEGIPAILLGLIAITFLPNRPETTTFFTEEEREIALIRANCDTSGDVGYHVTSSMRSRTGEHIYLGGVIYFGANAALASISAFLPTIIKTFGYTNARAQLLTVPPYAVTSVVITISSWSSDRLLSRGPFIMVTSAVGGIGYILLLTVHNNHVRYFATFCIVSGTYTTIGLVIAWYAHNLGSETKRATGTPLYMAIGQCGSILGSHLFPATEGPRYIKGFSVLSGLLFLGTICACILTTHFRYENARRDRVYGKHIPGTRVDTSELADRAPGFRYVV</sequence>
<feature type="transmembrane region" description="Helical" evidence="6">
    <location>
        <begin position="166"/>
        <end position="185"/>
    </location>
</feature>
<dbReference type="PANTHER" id="PTHR43791:SF36">
    <property type="entry name" value="TRANSPORTER, PUTATIVE (AFU_ORTHOLOGUE AFUA_6G08340)-RELATED"/>
    <property type="match status" value="1"/>
</dbReference>
<feature type="transmembrane region" description="Helical" evidence="6">
    <location>
        <begin position="136"/>
        <end position="157"/>
    </location>
</feature>
<gene>
    <name evidence="7" type="ORF">B0F90DRAFT_1817740</name>
</gene>
<evidence type="ECO:0000256" key="1">
    <source>
        <dbReference type="ARBA" id="ARBA00004141"/>
    </source>
</evidence>
<organism evidence="7 8">
    <name type="scientific">Multifurca ochricompacta</name>
    <dbReference type="NCBI Taxonomy" id="376703"/>
    <lineage>
        <taxon>Eukaryota</taxon>
        <taxon>Fungi</taxon>
        <taxon>Dikarya</taxon>
        <taxon>Basidiomycota</taxon>
        <taxon>Agaricomycotina</taxon>
        <taxon>Agaricomycetes</taxon>
        <taxon>Russulales</taxon>
        <taxon>Russulaceae</taxon>
        <taxon>Multifurca</taxon>
    </lineage>
</organism>
<evidence type="ECO:0000256" key="3">
    <source>
        <dbReference type="ARBA" id="ARBA00022692"/>
    </source>
</evidence>
<comment type="caution">
    <text evidence="7">The sequence shown here is derived from an EMBL/GenBank/DDBJ whole genome shotgun (WGS) entry which is preliminary data.</text>
</comment>
<evidence type="ECO:0000313" key="8">
    <source>
        <dbReference type="Proteomes" id="UP001203297"/>
    </source>
</evidence>
<feature type="transmembrane region" description="Helical" evidence="6">
    <location>
        <begin position="263"/>
        <end position="284"/>
    </location>
</feature>
<dbReference type="AlphaFoldDB" id="A0AAD4M3S4"/>
<proteinExistence type="predicted"/>
<dbReference type="Gene3D" id="1.20.1250.20">
    <property type="entry name" value="MFS general substrate transporter like domains"/>
    <property type="match status" value="2"/>
</dbReference>
<dbReference type="Pfam" id="PF07690">
    <property type="entry name" value="MFS_1"/>
    <property type="match status" value="1"/>
</dbReference>
<name>A0AAD4M3S4_9AGAM</name>
<feature type="transmembrane region" description="Helical" evidence="6">
    <location>
        <begin position="83"/>
        <end position="103"/>
    </location>
</feature>
<feature type="transmembrane region" description="Helical" evidence="6">
    <location>
        <begin position="419"/>
        <end position="440"/>
    </location>
</feature>
<keyword evidence="4 6" id="KW-1133">Transmembrane helix</keyword>
<feature type="transmembrane region" description="Helical" evidence="6">
    <location>
        <begin position="197"/>
        <end position="217"/>
    </location>
</feature>
<dbReference type="SUPFAM" id="SSF103473">
    <property type="entry name" value="MFS general substrate transporter"/>
    <property type="match status" value="1"/>
</dbReference>
<feature type="transmembrane region" description="Helical" evidence="6">
    <location>
        <begin position="354"/>
        <end position="377"/>
    </location>
</feature>
<evidence type="ECO:0000256" key="5">
    <source>
        <dbReference type="ARBA" id="ARBA00023136"/>
    </source>
</evidence>
<dbReference type="GO" id="GO:0016020">
    <property type="term" value="C:membrane"/>
    <property type="evidence" value="ECO:0007669"/>
    <property type="project" value="UniProtKB-SubCell"/>
</dbReference>
<comment type="subcellular location">
    <subcellularLocation>
        <location evidence="1">Membrane</location>
        <topology evidence="1">Multi-pass membrane protein</topology>
    </subcellularLocation>
</comment>
<dbReference type="PANTHER" id="PTHR43791">
    <property type="entry name" value="PERMEASE-RELATED"/>
    <property type="match status" value="1"/>
</dbReference>
<dbReference type="EMBL" id="WTXG01000019">
    <property type="protein sequence ID" value="KAI0300148.1"/>
    <property type="molecule type" value="Genomic_DNA"/>
</dbReference>
<evidence type="ECO:0000256" key="4">
    <source>
        <dbReference type="ARBA" id="ARBA00022989"/>
    </source>
</evidence>
<evidence type="ECO:0000256" key="2">
    <source>
        <dbReference type="ARBA" id="ARBA00022448"/>
    </source>
</evidence>
<dbReference type="Proteomes" id="UP001203297">
    <property type="component" value="Unassembled WGS sequence"/>
</dbReference>
<keyword evidence="3 6" id="KW-0812">Transmembrane</keyword>
<evidence type="ECO:0000313" key="7">
    <source>
        <dbReference type="EMBL" id="KAI0300148.1"/>
    </source>
</evidence>
<accession>A0AAD4M3S4</accession>
<evidence type="ECO:0000256" key="6">
    <source>
        <dbReference type="SAM" id="Phobius"/>
    </source>
</evidence>
<keyword evidence="5 6" id="KW-0472">Membrane</keyword>
<dbReference type="InterPro" id="IPR036259">
    <property type="entry name" value="MFS_trans_sf"/>
</dbReference>
<dbReference type="InterPro" id="IPR011701">
    <property type="entry name" value="MFS"/>
</dbReference>